<evidence type="ECO:0000313" key="6">
    <source>
        <dbReference type="Proteomes" id="UP000552836"/>
    </source>
</evidence>
<reference evidence="5 6" key="3">
    <citation type="submission" date="2020-02" db="EMBL/GenBank/DDBJ databases">
        <title>Sequencing the genomes of 1000 actinobacteria strains.</title>
        <authorList>
            <person name="Klenk H.-P."/>
        </authorList>
    </citation>
    <scope>NUCLEOTIDE SEQUENCE [LARGE SCALE GENOMIC DNA]</scope>
    <source>
        <strain evidence="5 6">DSM 45201</strain>
    </source>
</reference>
<gene>
    <name evidence="5" type="ORF">FB380_001087</name>
    <name evidence="4" type="ORF">GCM10011589_00560</name>
</gene>
<comment type="similarity">
    <text evidence="1">Belongs to the Gfo/Idh/MocA family.</text>
</comment>
<dbReference type="InterPro" id="IPR004104">
    <property type="entry name" value="Gfo/Idh/MocA-like_OxRdtase_C"/>
</dbReference>
<dbReference type="Pfam" id="PF02894">
    <property type="entry name" value="GFO_IDH_MocA_C"/>
    <property type="match status" value="1"/>
</dbReference>
<dbReference type="Proteomes" id="UP000648663">
    <property type="component" value="Unassembled WGS sequence"/>
</dbReference>
<evidence type="ECO:0000256" key="1">
    <source>
        <dbReference type="ARBA" id="ARBA00010928"/>
    </source>
</evidence>
<dbReference type="AlphaFoldDB" id="A0A846LHB1"/>
<dbReference type="Pfam" id="PF01408">
    <property type="entry name" value="GFO_IDH_MocA"/>
    <property type="match status" value="1"/>
</dbReference>
<comment type="caution">
    <text evidence="5">The sequence shown here is derived from an EMBL/GenBank/DDBJ whole genome shotgun (WGS) entry which is preliminary data.</text>
</comment>
<keyword evidence="7" id="KW-1185">Reference proteome</keyword>
<dbReference type="SUPFAM" id="SSF55347">
    <property type="entry name" value="Glyceraldehyde-3-phosphate dehydrogenase-like, C-terminal domain"/>
    <property type="match status" value="1"/>
</dbReference>
<dbReference type="Gene3D" id="3.30.360.10">
    <property type="entry name" value="Dihydrodipicolinate Reductase, domain 2"/>
    <property type="match status" value="1"/>
</dbReference>
<dbReference type="GO" id="GO:0000166">
    <property type="term" value="F:nucleotide binding"/>
    <property type="evidence" value="ECO:0007669"/>
    <property type="project" value="InterPro"/>
</dbReference>
<reference evidence="4" key="4">
    <citation type="submission" date="2024-05" db="EMBL/GenBank/DDBJ databases">
        <authorList>
            <person name="Sun Q."/>
            <person name="Zhou Y."/>
        </authorList>
    </citation>
    <scope>NUCLEOTIDE SEQUENCE</scope>
    <source>
        <strain evidence="4">CGMCC 4.5581</strain>
    </source>
</reference>
<evidence type="ECO:0000259" key="2">
    <source>
        <dbReference type="Pfam" id="PF01408"/>
    </source>
</evidence>
<evidence type="ECO:0000313" key="4">
    <source>
        <dbReference type="EMBL" id="GGL47936.1"/>
    </source>
</evidence>
<feature type="domain" description="Gfo/Idh/MocA-like oxidoreductase C-terminal" evidence="3">
    <location>
        <begin position="155"/>
        <end position="452"/>
    </location>
</feature>
<dbReference type="Proteomes" id="UP000552836">
    <property type="component" value="Unassembled WGS sequence"/>
</dbReference>
<reference evidence="4" key="1">
    <citation type="journal article" date="2014" name="Int. J. Syst. Evol. Microbiol.">
        <title>Complete genome of a new Firmicutes species belonging to the dominant human colonic microbiota ('Ruminococcus bicirculans') reveals two chromosomes and a selective capacity to utilize plant glucans.</title>
        <authorList>
            <consortium name="NISC Comparative Sequencing Program"/>
            <person name="Wegmann U."/>
            <person name="Louis P."/>
            <person name="Goesmann A."/>
            <person name="Henrissat B."/>
            <person name="Duncan S.H."/>
            <person name="Flint H.J."/>
        </authorList>
    </citation>
    <scope>NUCLEOTIDE SEQUENCE</scope>
    <source>
        <strain evidence="4">CGMCC 4.5581</strain>
    </source>
</reference>
<evidence type="ECO:0000259" key="3">
    <source>
        <dbReference type="Pfam" id="PF02894"/>
    </source>
</evidence>
<accession>A0A846LHB1</accession>
<evidence type="ECO:0000313" key="7">
    <source>
        <dbReference type="Proteomes" id="UP000648663"/>
    </source>
</evidence>
<dbReference type="InterPro" id="IPR051450">
    <property type="entry name" value="Gfo/Idh/MocA_Oxidoreductases"/>
</dbReference>
<dbReference type="Gene3D" id="3.40.50.720">
    <property type="entry name" value="NAD(P)-binding Rossmann-like Domain"/>
    <property type="match status" value="1"/>
</dbReference>
<dbReference type="InterPro" id="IPR000683">
    <property type="entry name" value="Gfo/Idh/MocA-like_OxRdtase_N"/>
</dbReference>
<dbReference type="SUPFAM" id="SSF51735">
    <property type="entry name" value="NAD(P)-binding Rossmann-fold domains"/>
    <property type="match status" value="1"/>
</dbReference>
<proteinExistence type="inferred from homology"/>
<reference evidence="7" key="2">
    <citation type="journal article" date="2019" name="Int. J. Syst. Evol. Microbiol.">
        <title>The Global Catalogue of Microorganisms (GCM) 10K type strain sequencing project: providing services to taxonomists for standard genome sequencing and annotation.</title>
        <authorList>
            <consortium name="The Broad Institute Genomics Platform"/>
            <consortium name="The Broad Institute Genome Sequencing Center for Infectious Disease"/>
            <person name="Wu L."/>
            <person name="Ma J."/>
        </authorList>
    </citation>
    <scope>NUCLEOTIDE SEQUENCE [LARGE SCALE GENOMIC DNA]</scope>
    <source>
        <strain evidence="7">CGMCC 4.5581</strain>
    </source>
</reference>
<dbReference type="PANTHER" id="PTHR43377:SF2">
    <property type="entry name" value="BINDING ROSSMANN FOLD OXIDOREDUCTASE, PUTATIVE (AFU_ORTHOLOGUE AFUA_4G00560)-RELATED"/>
    <property type="match status" value="1"/>
</dbReference>
<protein>
    <submittedName>
        <fullName evidence="4 5">Dehydrogenase</fullName>
    </submittedName>
</protein>
<feature type="domain" description="Gfo/Idh/MocA-like oxidoreductase N-terminal" evidence="2">
    <location>
        <begin position="14"/>
        <end position="142"/>
    </location>
</feature>
<dbReference type="PANTHER" id="PTHR43377">
    <property type="entry name" value="BILIVERDIN REDUCTASE A"/>
    <property type="match status" value="1"/>
</dbReference>
<dbReference type="InterPro" id="IPR036291">
    <property type="entry name" value="NAD(P)-bd_dom_sf"/>
</dbReference>
<dbReference type="EMBL" id="JAAMPA010000001">
    <property type="protein sequence ID" value="NIH66641.1"/>
    <property type="molecule type" value="Genomic_DNA"/>
</dbReference>
<name>A0A846LHB1_9ACTN</name>
<dbReference type="EMBL" id="BMMI01000001">
    <property type="protein sequence ID" value="GGL47936.1"/>
    <property type="molecule type" value="Genomic_DNA"/>
</dbReference>
<dbReference type="RefSeq" id="WP_208382761.1">
    <property type="nucleotide sequence ID" value="NZ_BAABJU010000001.1"/>
</dbReference>
<sequence length="472" mass="50583">MTTTDPSAPPAPRRYAIVGTGHRAEMYVAALLGSHADVGRLVALCDPNRTRMAYYQRQFAAAHPGAAPLPAYAPEELDTLLERERPDTVIVASVDHTHADHISRALRAGHDVITEKPLTTDAAGCRTIADAVADSGRDLVVTFNYRYSPRNAAVRRLVAEGAIGDVTSVHFEWVLDSVHGADYFRRWHRDKALSGGLFVHKATHHFDLVNWWVDAVPETVFALGGLRFYGDANAKERGLGERPVRSHGAPDAGRDPFALDLAGNDRLRQLYLEAEAEDGYIRDQDVFSPGITIEDNMALLMQYAGGPVLSYSLNAHGPWEGYRVSINGTEGRIELSVVERAAVVAADDVIGGFGVAVDPSATPEQVPAAAGVRTEGTELVLQRRWEAAQRIEVPEGPGAHGGGDALLLDDLFRPGTRSDPLGQAAGWLDGVRSVLVGAAANQSLTTGQVVHLADFGIPLRPEAAAAPAGSTR</sequence>
<evidence type="ECO:0000313" key="5">
    <source>
        <dbReference type="EMBL" id="NIH66641.1"/>
    </source>
</evidence>
<organism evidence="5 6">
    <name type="scientific">Modestobacter marinus</name>
    <dbReference type="NCBI Taxonomy" id="477641"/>
    <lineage>
        <taxon>Bacteria</taxon>
        <taxon>Bacillati</taxon>
        <taxon>Actinomycetota</taxon>
        <taxon>Actinomycetes</taxon>
        <taxon>Geodermatophilales</taxon>
        <taxon>Geodermatophilaceae</taxon>
        <taxon>Modestobacter</taxon>
    </lineage>
</organism>